<dbReference type="Pfam" id="PF13456">
    <property type="entry name" value="RVT_3"/>
    <property type="match status" value="1"/>
</dbReference>
<organism evidence="2 3">
    <name type="scientific">Hibiscus sabdariffa</name>
    <name type="common">roselle</name>
    <dbReference type="NCBI Taxonomy" id="183260"/>
    <lineage>
        <taxon>Eukaryota</taxon>
        <taxon>Viridiplantae</taxon>
        <taxon>Streptophyta</taxon>
        <taxon>Embryophyta</taxon>
        <taxon>Tracheophyta</taxon>
        <taxon>Spermatophyta</taxon>
        <taxon>Magnoliopsida</taxon>
        <taxon>eudicotyledons</taxon>
        <taxon>Gunneridae</taxon>
        <taxon>Pentapetalae</taxon>
        <taxon>rosids</taxon>
        <taxon>malvids</taxon>
        <taxon>Malvales</taxon>
        <taxon>Malvaceae</taxon>
        <taxon>Malvoideae</taxon>
        <taxon>Hibiscus</taxon>
    </lineage>
</organism>
<name>A0ABR1ZQJ7_9ROSI</name>
<evidence type="ECO:0000313" key="3">
    <source>
        <dbReference type="Proteomes" id="UP001396334"/>
    </source>
</evidence>
<dbReference type="PANTHER" id="PTHR34023">
    <property type="entry name" value="RNASE H DOMAIN-CONTAINING PROTEIN"/>
    <property type="match status" value="1"/>
</dbReference>
<gene>
    <name evidence="2" type="ORF">V6N11_080162</name>
</gene>
<protein>
    <recommendedName>
        <fullName evidence="1">RNase H type-1 domain-containing protein</fullName>
    </recommendedName>
</protein>
<feature type="domain" description="RNase H type-1" evidence="1">
    <location>
        <begin position="62"/>
        <end position="96"/>
    </location>
</feature>
<evidence type="ECO:0000313" key="2">
    <source>
        <dbReference type="EMBL" id="KAK8482941.1"/>
    </source>
</evidence>
<dbReference type="EMBL" id="JBBPBN010000721">
    <property type="protein sequence ID" value="KAK8482941.1"/>
    <property type="molecule type" value="Genomic_DNA"/>
</dbReference>
<dbReference type="Proteomes" id="UP001396334">
    <property type="component" value="Unassembled WGS sequence"/>
</dbReference>
<comment type="caution">
    <text evidence="2">The sequence shown here is derived from an EMBL/GenBank/DDBJ whole genome shotgun (WGS) entry which is preliminary data.</text>
</comment>
<evidence type="ECO:0000259" key="1">
    <source>
        <dbReference type="Pfam" id="PF13456"/>
    </source>
</evidence>
<proteinExistence type="predicted"/>
<dbReference type="PANTHER" id="PTHR34023:SF4">
    <property type="entry name" value="RNASE H TYPE-1 DOMAIN-CONTAINING PROTEIN"/>
    <property type="match status" value="1"/>
</dbReference>
<reference evidence="2 3" key="1">
    <citation type="journal article" date="2024" name="G3 (Bethesda)">
        <title>Genome assembly of Hibiscus sabdariffa L. provides insights into metabolisms of medicinal natural products.</title>
        <authorList>
            <person name="Kim T."/>
        </authorList>
    </citation>
    <scope>NUCLEOTIDE SEQUENCE [LARGE SCALE GENOMIC DNA]</scope>
    <source>
        <strain evidence="2">TK-2024</strain>
        <tissue evidence="2">Old leaves</tissue>
    </source>
</reference>
<keyword evidence="3" id="KW-1185">Reference proteome</keyword>
<dbReference type="InterPro" id="IPR002156">
    <property type="entry name" value="RNaseH_domain"/>
</dbReference>
<accession>A0ABR1ZQJ7</accession>
<sequence length="128" mass="14413">MVDEWGSIITRSRWLDDATRNALAGRHSLSQSSLDASVPAPCWATPPSQWAVTIPFFEGFTDHLVRDIRKMCNQEWRVSFHHMSRISNRVADSLVKLVSSSSFDVLHFAAPPLAIVHLLREDVLFPSA</sequence>